<reference evidence="2" key="1">
    <citation type="journal article" date="2019" name="Int. J. Syst. Evol. Microbiol.">
        <title>The Global Catalogue of Microorganisms (GCM) 10K type strain sequencing project: providing services to taxonomists for standard genome sequencing and annotation.</title>
        <authorList>
            <consortium name="The Broad Institute Genomics Platform"/>
            <consortium name="The Broad Institute Genome Sequencing Center for Infectious Disease"/>
            <person name="Wu L."/>
            <person name="Ma J."/>
        </authorList>
    </citation>
    <scope>NUCLEOTIDE SEQUENCE [LARGE SCALE GENOMIC DNA]</scope>
    <source>
        <strain evidence="2">CCUG 54950</strain>
    </source>
</reference>
<dbReference type="Gene3D" id="2.20.28.160">
    <property type="match status" value="1"/>
</dbReference>
<protein>
    <submittedName>
        <fullName evidence="1">Lysine biosynthesis protein LysW</fullName>
    </submittedName>
</protein>
<dbReference type="InterPro" id="IPR005906">
    <property type="entry name" value="LysW"/>
</dbReference>
<dbReference type="EMBL" id="JBHUEH010000011">
    <property type="protein sequence ID" value="MFD1885025.1"/>
    <property type="molecule type" value="Genomic_DNA"/>
</dbReference>
<proteinExistence type="predicted"/>
<organism evidence="1 2">
    <name type="scientific">Paenibacillus wenxiniae</name>
    <dbReference type="NCBI Taxonomy" id="1636843"/>
    <lineage>
        <taxon>Bacteria</taxon>
        <taxon>Bacillati</taxon>
        <taxon>Bacillota</taxon>
        <taxon>Bacilli</taxon>
        <taxon>Bacillales</taxon>
        <taxon>Paenibacillaceae</taxon>
        <taxon>Paenibacillus</taxon>
    </lineage>
</organism>
<evidence type="ECO:0000313" key="2">
    <source>
        <dbReference type="Proteomes" id="UP001597233"/>
    </source>
</evidence>
<dbReference type="PANTHER" id="PTHR40393:SF1">
    <property type="entry name" value="LYSINE BIOSYNTHESIS PROTEIN-RELATED"/>
    <property type="match status" value="1"/>
</dbReference>
<gene>
    <name evidence="1" type="ORF">ACFSC9_05750</name>
</gene>
<dbReference type="Proteomes" id="UP001597233">
    <property type="component" value="Unassembled WGS sequence"/>
</dbReference>
<dbReference type="Pfam" id="PF21344">
    <property type="entry name" value="Zn_ribbon_LysW"/>
    <property type="match status" value="1"/>
</dbReference>
<evidence type="ECO:0000313" key="1">
    <source>
        <dbReference type="EMBL" id="MFD1885025.1"/>
    </source>
</evidence>
<dbReference type="PANTHER" id="PTHR40393">
    <property type="entry name" value="LYSINE BIOSYNTHESIS PROTEIN-RELATED-RELATED"/>
    <property type="match status" value="1"/>
</dbReference>
<keyword evidence="2" id="KW-1185">Reference proteome</keyword>
<comment type="caution">
    <text evidence="1">The sequence shown here is derived from an EMBL/GenBank/DDBJ whole genome shotgun (WGS) entry which is preliminary data.</text>
</comment>
<sequence length="59" mass="6542">MNTIAVKCLTCGAEVDIDEQTVTGEIVECQECGQEHEFQWVGGQPNLVFAPEVEEDWGE</sequence>
<name>A0ABW4RFR3_9BACL</name>
<accession>A0ABW4RFR3</accession>
<dbReference type="RefSeq" id="WP_347325887.1">
    <property type="nucleotide sequence ID" value="NZ_JBCGUH010000008.1"/>
</dbReference>